<reference evidence="5" key="1">
    <citation type="submission" date="2016-06" db="EMBL/GenBank/DDBJ databases">
        <authorList>
            <person name="Varghese N."/>
            <person name="Submissions Spin"/>
        </authorList>
    </citation>
    <scope>NUCLEOTIDE SEQUENCE [LARGE SCALE GENOMIC DNA]</scope>
    <source>
        <strain evidence="5">DSM 45160</strain>
    </source>
</reference>
<dbReference type="eggNOG" id="COG2909">
    <property type="taxonomic scope" value="Bacteria"/>
</dbReference>
<feature type="domain" description="CobQ/CobB/MinD/ParA nucleotide binding" evidence="2">
    <location>
        <begin position="11"/>
        <end position="212"/>
    </location>
</feature>
<name>A0A1C4Z899_9ACTN</name>
<gene>
    <name evidence="4" type="ORF">GA0070612_5971</name>
</gene>
<dbReference type="NCBIfam" id="NF047398">
    <property type="entry name" value="AAA_KGGVGR"/>
    <property type="match status" value="1"/>
</dbReference>
<dbReference type="NCBIfam" id="NF040586">
    <property type="entry name" value="FxSxx_TPR"/>
    <property type="match status" value="1"/>
</dbReference>
<dbReference type="InterPro" id="IPR011990">
    <property type="entry name" value="TPR-like_helical_dom_sf"/>
</dbReference>
<dbReference type="Pfam" id="PF00931">
    <property type="entry name" value="NB-ARC"/>
    <property type="match status" value="1"/>
</dbReference>
<dbReference type="InterPro" id="IPR053137">
    <property type="entry name" value="NLR-like"/>
</dbReference>
<dbReference type="Pfam" id="PF13424">
    <property type="entry name" value="TPR_12"/>
    <property type="match status" value="1"/>
</dbReference>
<dbReference type="Pfam" id="PF25000">
    <property type="entry name" value="DUF7779"/>
    <property type="match status" value="1"/>
</dbReference>
<evidence type="ECO:0000259" key="2">
    <source>
        <dbReference type="Pfam" id="PF01656"/>
    </source>
</evidence>
<protein>
    <submittedName>
        <fullName evidence="4">MinD-like ATPase involved in chromosome partitioning or flagellar assembly</fullName>
    </submittedName>
</protein>
<dbReference type="Gene3D" id="1.25.40.10">
    <property type="entry name" value="Tetratricopeptide repeat domain"/>
    <property type="match status" value="2"/>
</dbReference>
<dbReference type="InterPro" id="IPR002182">
    <property type="entry name" value="NB-ARC"/>
</dbReference>
<sequence>MNNDREGQVVTFYSFKGGTGRTMALANVAWILAASGRRVLVADWDLESPGLHRFFHPFLDAEAIQGTSGVIDMIRDYEWETTRVDDRPDRWMEQFARVGRHAFSLRWNFPNGGGLDFLSAGRQNSDYAVSVSGLDWDNFYNRLGGAQFFEALRADMKRQYDFTLIDSRTGLSDVADICTLHLPDTLVDCFTLSDQGIDGAARVAHSVRDRYRRRDIRVLPVPMRVDQAEKERAEAGRLLAMRRFAGLPAGMTEAERRRYWAAVEVPYRPFYAYEETLATFGDPPGSPTSLLAAFETLTGILTDGAVTALPVMDESVRERGKARFRRRTEAIDDQIVLRCAPEDAIWAEWLERVLSSAGLRVVDPTAAVGSAGTPAPRTLTVVSPAYVATPSGGLPDRDTSTGSTALAVYVADLRPLAEFPSQTSTNLVNVSAATAVERVLRLVGRPVPSSADGPAGGSTRFPGAEPLIFNAPNRNARFTGREDDLARLRAQLQSGGSAVVLPVALQGMGGVGKTQVALEYVHRFKAAYDVVWWIVADPPQFVDTALADLASRLGILAGPTLPDTVRSVLQVLGRGEPYERWLVVLDNAEELDQIEPFLPQGPGHVLLTSRNRAWGDRANPIQVDVFDRTESVAHLAQRVPTISAEEADRVAEALGDLPIAVAAAGAWLADTGTSVGDYLRQIERHGPSALSVEATWDLSLNRLLDQAPAAYRLLQLCSVLAPEISLELIYSDEMAAALVPFDPSVSERLVRGALVQQINRLALLKLDVQGGRVQVHRLLQAVVRDRMTEDEIDAARHQVHLVLAASRPRGDVDDPGTWARLRMLWPHLEVSEALACPDESVCQLLIDRVRYLWQRGGLNQADVFSQEVDDTWAARLADAPDGAEASALGRQLLHLRFNRANILRSLGRFEEARDLDEAVLAEQRRLLGAMHPHSLMTAGSLGGDLRALGRYAEALERDRSTYASWLQVFGEDHPRTLSAANNLAVSYRLVGDHRAARRWDDEVHQRRRLVLGPTHPYTLVSAVRLGSDLREAGEYERSVTLLRTVYETYCEVLGPDDGQSLAAQVNLAVSLRSAGRGAEAAPMFDTAYRELDERFGPDNPDTVACRSSRAANLLAVGDGARALTEMTAVRQSYEEQLHLGAEHPHTLATLSNISAAERSVGRRADARASAAQASGELRKVLGPDHPHTLAAEVNHAVCLAEEGEWEVARDRLRETAGRLAAVIGAEHPDTLRCLGDLALVSRRVGGEAAGEDVGDVADRLAEVIGLEHPTVQTLRERRFVVRVIDPHTI</sequence>
<accession>A0A1C4Z899</accession>
<feature type="domain" description="NB-ARC" evidence="1">
    <location>
        <begin position="482"/>
        <end position="626"/>
    </location>
</feature>
<dbReference type="SUPFAM" id="SSF48452">
    <property type="entry name" value="TPR-like"/>
    <property type="match status" value="3"/>
</dbReference>
<dbReference type="EMBL" id="LT607409">
    <property type="protein sequence ID" value="SCF29223.1"/>
    <property type="molecule type" value="Genomic_DNA"/>
</dbReference>
<dbReference type="Pfam" id="PF13374">
    <property type="entry name" value="TPR_10"/>
    <property type="match status" value="3"/>
</dbReference>
<dbReference type="GO" id="GO:0043531">
    <property type="term" value="F:ADP binding"/>
    <property type="evidence" value="ECO:0007669"/>
    <property type="project" value="InterPro"/>
</dbReference>
<evidence type="ECO:0000259" key="3">
    <source>
        <dbReference type="Pfam" id="PF25000"/>
    </source>
</evidence>
<feature type="domain" description="DUF7779" evidence="3">
    <location>
        <begin position="707"/>
        <end position="791"/>
    </location>
</feature>
<dbReference type="eggNOG" id="COG0455">
    <property type="taxonomic scope" value="Bacteria"/>
</dbReference>
<keyword evidence="4" id="KW-0969">Cilium</keyword>
<keyword evidence="4" id="KW-0966">Cell projection</keyword>
<dbReference type="InterPro" id="IPR027417">
    <property type="entry name" value="P-loop_NTPase"/>
</dbReference>
<dbReference type="InterPro" id="IPR056681">
    <property type="entry name" value="DUF7779"/>
</dbReference>
<evidence type="ECO:0000259" key="1">
    <source>
        <dbReference type="Pfam" id="PF00931"/>
    </source>
</evidence>
<dbReference type="RefSeq" id="WP_088990901.1">
    <property type="nucleotide sequence ID" value="NZ_LT607409.1"/>
</dbReference>
<keyword evidence="5" id="KW-1185">Reference proteome</keyword>
<dbReference type="Proteomes" id="UP000198224">
    <property type="component" value="Chromosome I"/>
</dbReference>
<dbReference type="InterPro" id="IPR002586">
    <property type="entry name" value="CobQ/CobB/MinD/ParA_Nub-bd_dom"/>
</dbReference>
<dbReference type="Gene3D" id="3.40.50.300">
    <property type="entry name" value="P-loop containing nucleotide triphosphate hydrolases"/>
    <property type="match status" value="2"/>
</dbReference>
<dbReference type="PANTHER" id="PTHR46082:SF6">
    <property type="entry name" value="AAA+ ATPASE DOMAIN-CONTAINING PROTEIN-RELATED"/>
    <property type="match status" value="1"/>
</dbReference>
<dbReference type="PANTHER" id="PTHR46082">
    <property type="entry name" value="ATP/GTP-BINDING PROTEIN-RELATED"/>
    <property type="match status" value="1"/>
</dbReference>
<proteinExistence type="predicted"/>
<organism evidence="4 5">
    <name type="scientific">Micromonospora chokoriensis</name>
    <dbReference type="NCBI Taxonomy" id="356851"/>
    <lineage>
        <taxon>Bacteria</taxon>
        <taxon>Bacillati</taxon>
        <taxon>Actinomycetota</taxon>
        <taxon>Actinomycetes</taxon>
        <taxon>Micromonosporales</taxon>
        <taxon>Micromonosporaceae</taxon>
        <taxon>Micromonospora</taxon>
    </lineage>
</organism>
<keyword evidence="4" id="KW-0282">Flagellum</keyword>
<dbReference type="SUPFAM" id="SSF52540">
    <property type="entry name" value="P-loop containing nucleoside triphosphate hydrolases"/>
    <property type="match status" value="2"/>
</dbReference>
<dbReference type="Pfam" id="PF01656">
    <property type="entry name" value="CbiA"/>
    <property type="match status" value="1"/>
</dbReference>
<evidence type="ECO:0000313" key="5">
    <source>
        <dbReference type="Proteomes" id="UP000198224"/>
    </source>
</evidence>
<evidence type="ECO:0000313" key="4">
    <source>
        <dbReference type="EMBL" id="SCF29223.1"/>
    </source>
</evidence>